<keyword evidence="2" id="KW-0808">Transferase</keyword>
<proteinExistence type="predicted"/>
<dbReference type="Proteomes" id="UP001143747">
    <property type="component" value="Unassembled WGS sequence"/>
</dbReference>
<dbReference type="PIRSF" id="PIRSF006661">
    <property type="entry name" value="PP-lp_UCP006661"/>
    <property type="match status" value="1"/>
</dbReference>
<feature type="domain" description="NAD/GMP synthase" evidence="1">
    <location>
        <begin position="19"/>
        <end position="83"/>
    </location>
</feature>
<gene>
    <name evidence="2" type="primary">larE</name>
    <name evidence="2" type="ORF">L0665_08050</name>
</gene>
<sequence>MPERRRERYTHLRAAIRDKKSLLISYSGGIDSTVLAVVARDVLGNNSACCLITSPLLPPCEEEAARAIAAREELQLFVRDSDILNNPEFRMNPKNRCAICKQESALILHGVADENGLKCIADGTNADDITRYRPGYQTGLSAGITHPFVEAGITKDDIRAIAKMHSIPEYAKPSSSCLATRLPYGEPLETQLLTRIARAEDVIRAAGAQQVRVRVHGDVARIETDPESTERIFVLRDVVRKAFHTLGFRHVALDLDGFESGSMD</sequence>
<evidence type="ECO:0000259" key="1">
    <source>
        <dbReference type="Pfam" id="PF02540"/>
    </source>
</evidence>
<evidence type="ECO:0000313" key="2">
    <source>
        <dbReference type="EMBL" id="MDE4908556.1"/>
    </source>
</evidence>
<organism evidence="2 3">
    <name type="scientific">Methanogenium marinum</name>
    <dbReference type="NCBI Taxonomy" id="348610"/>
    <lineage>
        <taxon>Archaea</taxon>
        <taxon>Methanobacteriati</taxon>
        <taxon>Methanobacteriota</taxon>
        <taxon>Stenosarchaea group</taxon>
        <taxon>Methanomicrobia</taxon>
        <taxon>Methanomicrobiales</taxon>
        <taxon>Methanomicrobiaceae</taxon>
        <taxon>Methanogenium</taxon>
    </lineage>
</organism>
<dbReference type="EMBL" id="JAKELO010000002">
    <property type="protein sequence ID" value="MDE4908556.1"/>
    <property type="molecule type" value="Genomic_DNA"/>
</dbReference>
<dbReference type="GO" id="GO:0006163">
    <property type="term" value="P:purine nucleotide metabolic process"/>
    <property type="evidence" value="ECO:0007669"/>
    <property type="project" value="UniProtKB-ARBA"/>
</dbReference>
<evidence type="ECO:0000313" key="3">
    <source>
        <dbReference type="Proteomes" id="UP001143747"/>
    </source>
</evidence>
<dbReference type="AlphaFoldDB" id="A0A9Q4KVV5"/>
<comment type="caution">
    <text evidence="2">The sequence shown here is derived from an EMBL/GenBank/DDBJ whole genome shotgun (WGS) entry which is preliminary data.</text>
</comment>
<dbReference type="Gene3D" id="3.40.50.620">
    <property type="entry name" value="HUPs"/>
    <property type="match status" value="1"/>
</dbReference>
<protein>
    <submittedName>
        <fullName evidence="2">ATP-dependent sacrificial sulfur transferase LarE</fullName>
    </submittedName>
</protein>
<dbReference type="PANTHER" id="PTHR43169">
    <property type="entry name" value="EXSB FAMILY PROTEIN"/>
    <property type="match status" value="1"/>
</dbReference>
<keyword evidence="3" id="KW-1185">Reference proteome</keyword>
<dbReference type="InterPro" id="IPR005232">
    <property type="entry name" value="LarE"/>
</dbReference>
<dbReference type="InterPro" id="IPR052188">
    <property type="entry name" value="Ni-pincer_cofactor_biosynth"/>
</dbReference>
<dbReference type="RefSeq" id="WP_274925181.1">
    <property type="nucleotide sequence ID" value="NZ_JAKELO010000002.1"/>
</dbReference>
<dbReference type="NCBIfam" id="TIGR00268">
    <property type="entry name" value="ATP-dependent sacrificial sulfur transferase LarE"/>
    <property type="match status" value="1"/>
</dbReference>
<name>A0A9Q4KVV5_9EURY</name>
<dbReference type="Pfam" id="PF02540">
    <property type="entry name" value="NAD_synthase"/>
    <property type="match status" value="1"/>
</dbReference>
<dbReference type="GO" id="GO:0016783">
    <property type="term" value="F:sulfurtransferase activity"/>
    <property type="evidence" value="ECO:0007669"/>
    <property type="project" value="InterPro"/>
</dbReference>
<reference evidence="2" key="1">
    <citation type="submission" date="2022-01" db="EMBL/GenBank/DDBJ databases">
        <title>Draft genome of Methanogenium marinum DSM 15558.</title>
        <authorList>
            <person name="Chen S.-C."/>
            <person name="You Y.-T."/>
        </authorList>
    </citation>
    <scope>NUCLEOTIDE SEQUENCE</scope>
    <source>
        <strain evidence="2">DSM 15558</strain>
    </source>
</reference>
<dbReference type="InterPro" id="IPR014729">
    <property type="entry name" value="Rossmann-like_a/b/a_fold"/>
</dbReference>
<dbReference type="SUPFAM" id="SSF52402">
    <property type="entry name" value="Adenine nucleotide alpha hydrolases-like"/>
    <property type="match status" value="1"/>
</dbReference>
<dbReference type="InterPro" id="IPR022310">
    <property type="entry name" value="NAD/GMP_synthase"/>
</dbReference>
<accession>A0A9Q4KVV5</accession>
<dbReference type="PANTHER" id="PTHR43169:SF2">
    <property type="entry name" value="NAD_GMP SYNTHASE DOMAIN-CONTAINING PROTEIN"/>
    <property type="match status" value="1"/>
</dbReference>